<dbReference type="PANTHER" id="PTHR42935:SF1">
    <property type="entry name" value="SLR0930 PROTEIN"/>
    <property type="match status" value="1"/>
</dbReference>
<dbReference type="Gene3D" id="3.40.50.300">
    <property type="entry name" value="P-loop containing nucleotide triphosphate hydrolases"/>
    <property type="match status" value="1"/>
</dbReference>
<dbReference type="InterPro" id="IPR027417">
    <property type="entry name" value="P-loop_NTPase"/>
</dbReference>
<dbReference type="SUPFAM" id="SSF52540">
    <property type="entry name" value="P-loop containing nucleoside triphosphate hydrolases"/>
    <property type="match status" value="1"/>
</dbReference>
<accession>A0A328UBY9</accession>
<protein>
    <submittedName>
        <fullName evidence="2">ATP-binding protein</fullName>
    </submittedName>
</protein>
<organism evidence="2 3">
    <name type="scientific">Hydrogeniiclostridium mannosilyticum</name>
    <dbReference type="NCBI Taxonomy" id="2764322"/>
    <lineage>
        <taxon>Bacteria</taxon>
        <taxon>Bacillati</taxon>
        <taxon>Bacillota</taxon>
        <taxon>Clostridia</taxon>
        <taxon>Eubacteriales</taxon>
        <taxon>Acutalibacteraceae</taxon>
        <taxon>Hydrogeniiclostridium</taxon>
    </lineage>
</organism>
<dbReference type="EMBL" id="QLYR01000006">
    <property type="protein sequence ID" value="RAQ28347.1"/>
    <property type="molecule type" value="Genomic_DNA"/>
</dbReference>
<comment type="caution">
    <text evidence="2">The sequence shown here is derived from an EMBL/GenBank/DDBJ whole genome shotgun (WGS) entry which is preliminary data.</text>
</comment>
<evidence type="ECO:0000313" key="3">
    <source>
        <dbReference type="Proteomes" id="UP000249377"/>
    </source>
</evidence>
<reference evidence="2 3" key="1">
    <citation type="submission" date="2018-06" db="EMBL/GenBank/DDBJ databases">
        <title>Noncontiguous genome sequence of Ruminococcaceae bacterium ASD2818.</title>
        <authorList>
            <person name="Chaplin A.V."/>
            <person name="Sokolova S.R."/>
            <person name="Kochetkova T.O."/>
            <person name="Goltsov A.Y."/>
            <person name="Trofimov D.Y."/>
            <person name="Efimov B.A."/>
        </authorList>
    </citation>
    <scope>NUCLEOTIDE SEQUENCE [LARGE SCALE GENOMIC DNA]</scope>
    <source>
        <strain evidence="2 3">ASD2818</strain>
    </source>
</reference>
<dbReference type="CDD" id="cd00009">
    <property type="entry name" value="AAA"/>
    <property type="match status" value="1"/>
</dbReference>
<dbReference type="Pfam" id="PF05673">
    <property type="entry name" value="DUF815"/>
    <property type="match status" value="1"/>
</dbReference>
<dbReference type="InterPro" id="IPR003593">
    <property type="entry name" value="AAA+_ATPase"/>
</dbReference>
<evidence type="ECO:0000259" key="1">
    <source>
        <dbReference type="SMART" id="SM00382"/>
    </source>
</evidence>
<keyword evidence="2" id="KW-0547">Nucleotide-binding</keyword>
<dbReference type="Proteomes" id="UP000249377">
    <property type="component" value="Unassembled WGS sequence"/>
</dbReference>
<dbReference type="InterPro" id="IPR008533">
    <property type="entry name" value="DUF815"/>
</dbReference>
<name>A0A328UBY9_9FIRM</name>
<feature type="domain" description="AAA+ ATPase" evidence="1">
    <location>
        <begin position="201"/>
        <end position="342"/>
    </location>
</feature>
<dbReference type="PANTHER" id="PTHR42935">
    <property type="entry name" value="SLR0930 PROTEIN"/>
    <property type="match status" value="1"/>
</dbReference>
<dbReference type="GO" id="GO:0005524">
    <property type="term" value="F:ATP binding"/>
    <property type="evidence" value="ECO:0007669"/>
    <property type="project" value="UniProtKB-KW"/>
</dbReference>
<gene>
    <name evidence="2" type="ORF">DPQ25_09640</name>
</gene>
<evidence type="ECO:0000313" key="2">
    <source>
        <dbReference type="EMBL" id="RAQ28347.1"/>
    </source>
</evidence>
<keyword evidence="2" id="KW-0067">ATP-binding</keyword>
<dbReference type="AlphaFoldDB" id="A0A328UBY9"/>
<keyword evidence="3" id="KW-1185">Reference proteome</keyword>
<dbReference type="SMART" id="SM00382">
    <property type="entry name" value="AAA"/>
    <property type="match status" value="1"/>
</dbReference>
<sequence length="405" mass="45256">MASLSVYRGILKRTVPKALFRLLWAEDEKAFLQAWGSFLAVLCERGFSENLMECISQTALFDENAFSLAAAAGETEFPPSLMAAVEHDLKVILDISALTPEDLLRGCPFEAVRGMQLPGWQTGEPMEALRGPIDGCISRMAAYYRANGCGMYARYRAFIWRDGAIQPVAYPDKTRLQDLKGYDVPRREAIENTLAFLEGLPANNCLMYGDRGTGKSSTVKALLNEFYPKGLRVIEMPKESLMDFPKLVDQIAAVPMKFIIFIDDLSFSNQDDTYAALKAVLQGGLAAQPDNALIYATSNRRHLVRETFSDREGDELHRNDTIQESLSLADRFGLAINFSLPDKQQYLEIVRLLAVQRGLEEHMEELERGAEMWAIARGGRSPRCAQQFIAGAESRIRRGIPVLDP</sequence>
<proteinExistence type="predicted"/>